<keyword evidence="2" id="KW-1185">Reference proteome</keyword>
<dbReference type="SUPFAM" id="SSF69118">
    <property type="entry name" value="AhpD-like"/>
    <property type="match status" value="1"/>
</dbReference>
<accession>A0A2A4FUR8</accession>
<evidence type="ECO:0000313" key="2">
    <source>
        <dbReference type="Proteomes" id="UP000218934"/>
    </source>
</evidence>
<proteinExistence type="predicted"/>
<dbReference type="EMBL" id="NWUF01000015">
    <property type="protein sequence ID" value="PCE41444.1"/>
    <property type="molecule type" value="Genomic_DNA"/>
</dbReference>
<dbReference type="Gene3D" id="1.20.1290.10">
    <property type="entry name" value="AhpD-like"/>
    <property type="match status" value="1"/>
</dbReference>
<dbReference type="PANTHER" id="PTHR34846">
    <property type="entry name" value="4-CARBOXYMUCONOLACTONE DECARBOXYLASE FAMILY PROTEIN (AFU_ORTHOLOGUE AFUA_6G11590)"/>
    <property type="match status" value="1"/>
</dbReference>
<comment type="caution">
    <text evidence="1">The sequence shown here is derived from an EMBL/GenBank/DDBJ whole genome shotgun (WGS) entry which is preliminary data.</text>
</comment>
<gene>
    <name evidence="1" type="ORF">COO09_15370</name>
</gene>
<dbReference type="OrthoDB" id="9801997at2"/>
<dbReference type="KEGG" id="rdi:CMV14_03015"/>
<dbReference type="Proteomes" id="UP000218934">
    <property type="component" value="Unassembled WGS sequence"/>
</dbReference>
<protein>
    <submittedName>
        <fullName evidence="1">4-carboxymuconolactone decarboxylase</fullName>
    </submittedName>
</protein>
<sequence>MARIELPDGNEPDRARMWQMIAPDIGTAAERFSEAIQRESIVPVPEHEAARIRIAHINGCEPCSDARIADMDAFGLDEAFYNDVDDPALRHRYAPRVRLAIGFAERFAEGAQAFDDAFWAELRKGFSDAEIIDLAASCAKWLGLGRINAVLDLSVACPIRITPSRNARPIAAA</sequence>
<evidence type="ECO:0000313" key="1">
    <source>
        <dbReference type="EMBL" id="PCE41444.1"/>
    </source>
</evidence>
<name>A0A2A4FUR8_9SPHN</name>
<dbReference type="RefSeq" id="WP_066967964.1">
    <property type="nucleotide sequence ID" value="NZ_CP023449.1"/>
</dbReference>
<reference evidence="1 2" key="1">
    <citation type="submission" date="2017-09" db="EMBL/GenBank/DDBJ databases">
        <title>The Catabolism of 3,6-Dichlorosalicylic acid is Initiated by the Cytochrome P450 Monooxygenase DsmABC in Rhizorhabdus dicambivorans Ndbn-20.</title>
        <authorList>
            <person name="Na L."/>
        </authorList>
    </citation>
    <scope>NUCLEOTIDE SEQUENCE [LARGE SCALE GENOMIC DNA]</scope>
    <source>
        <strain evidence="1 2">Ndbn-20m</strain>
    </source>
</reference>
<dbReference type="InterPro" id="IPR029032">
    <property type="entry name" value="AhpD-like"/>
</dbReference>
<organism evidence="1 2">
    <name type="scientific">Rhizorhabdus dicambivorans</name>
    <dbReference type="NCBI Taxonomy" id="1850238"/>
    <lineage>
        <taxon>Bacteria</taxon>
        <taxon>Pseudomonadati</taxon>
        <taxon>Pseudomonadota</taxon>
        <taxon>Alphaproteobacteria</taxon>
        <taxon>Sphingomonadales</taxon>
        <taxon>Sphingomonadaceae</taxon>
        <taxon>Rhizorhabdus</taxon>
    </lineage>
</organism>
<dbReference type="PANTHER" id="PTHR34846:SF5">
    <property type="entry name" value="CARBOXYMUCONOLACTONE DECARBOXYLASE-LIKE DOMAIN-CONTAINING PROTEIN"/>
    <property type="match status" value="1"/>
</dbReference>
<dbReference type="AlphaFoldDB" id="A0A2A4FUR8"/>